<keyword evidence="3" id="KW-1185">Reference proteome</keyword>
<sequence>MLLKLVVFLVKVKLILASTPIIIPEGEDLTRINATTSEWLSRTCGITDERNGRRYPWAVSILYFGENKLGGTIISPYHILTAAHGFVKFSNYMYIYETFSRTSCVIWRLRTKKDLDLRMVAYGGDCINEESQSQGCAHPHMMFNRIKAVLLDFDFATGHCVNGHDWAIIEVENPIKFDANIRPICLPKPMQEIETKLTVAGWGRIFGRKDNRIRGIPLKYAPKCLIPFPDTRPKNVPDYLCAKPLNYVNLCHGHSGAGLVQSDSQNRSTIVGLTSFGSKGCPADETTVFTKVSIYLHEICYFTGVCYSL</sequence>
<dbReference type="InterPro" id="IPR001314">
    <property type="entry name" value="Peptidase_S1A"/>
</dbReference>
<keyword evidence="1" id="KW-0732">Signal</keyword>
<feature type="domain" description="Peptidase S1" evidence="2">
    <location>
        <begin position="23"/>
        <end position="304"/>
    </location>
</feature>
<dbReference type="InterPro" id="IPR051333">
    <property type="entry name" value="CLIP_Serine_Protease"/>
</dbReference>
<dbReference type="Proteomes" id="UP000887540">
    <property type="component" value="Unplaced"/>
</dbReference>
<dbReference type="PANTHER" id="PTHR24260:SF106">
    <property type="entry name" value="PEPTIDASE S1 DOMAIN-CONTAINING PROTEIN"/>
    <property type="match status" value="1"/>
</dbReference>
<dbReference type="InterPro" id="IPR043504">
    <property type="entry name" value="Peptidase_S1_PA_chymotrypsin"/>
</dbReference>
<dbReference type="GO" id="GO:0004252">
    <property type="term" value="F:serine-type endopeptidase activity"/>
    <property type="evidence" value="ECO:0007669"/>
    <property type="project" value="InterPro"/>
</dbReference>
<dbReference type="PANTHER" id="PTHR24260">
    <property type="match status" value="1"/>
</dbReference>
<dbReference type="PROSITE" id="PS50240">
    <property type="entry name" value="TRYPSIN_DOM"/>
    <property type="match status" value="1"/>
</dbReference>
<dbReference type="WBParaSite" id="ACRNAN_scaffold254.g31621.t1">
    <property type="protein sequence ID" value="ACRNAN_scaffold254.g31621.t1"/>
    <property type="gene ID" value="ACRNAN_scaffold254.g31621"/>
</dbReference>
<dbReference type="GO" id="GO:0006508">
    <property type="term" value="P:proteolysis"/>
    <property type="evidence" value="ECO:0007669"/>
    <property type="project" value="InterPro"/>
</dbReference>
<dbReference type="SMART" id="SM00020">
    <property type="entry name" value="Tryp_SPc"/>
    <property type="match status" value="1"/>
</dbReference>
<accession>A0A914DGI9</accession>
<dbReference type="InterPro" id="IPR001254">
    <property type="entry name" value="Trypsin_dom"/>
</dbReference>
<name>A0A914DGI9_9BILA</name>
<proteinExistence type="predicted"/>
<feature type="chain" id="PRO_5037354804" evidence="1">
    <location>
        <begin position="18"/>
        <end position="309"/>
    </location>
</feature>
<dbReference type="AlphaFoldDB" id="A0A914DGI9"/>
<protein>
    <submittedName>
        <fullName evidence="4">Peptidase S1 domain-containing protein</fullName>
    </submittedName>
</protein>
<evidence type="ECO:0000313" key="4">
    <source>
        <dbReference type="WBParaSite" id="ACRNAN_scaffold254.g31621.t1"/>
    </source>
</evidence>
<feature type="signal peptide" evidence="1">
    <location>
        <begin position="1"/>
        <end position="17"/>
    </location>
</feature>
<organism evidence="3 4">
    <name type="scientific">Acrobeloides nanus</name>
    <dbReference type="NCBI Taxonomy" id="290746"/>
    <lineage>
        <taxon>Eukaryota</taxon>
        <taxon>Metazoa</taxon>
        <taxon>Ecdysozoa</taxon>
        <taxon>Nematoda</taxon>
        <taxon>Chromadorea</taxon>
        <taxon>Rhabditida</taxon>
        <taxon>Tylenchina</taxon>
        <taxon>Cephalobomorpha</taxon>
        <taxon>Cephaloboidea</taxon>
        <taxon>Cephalobidae</taxon>
        <taxon>Acrobeloides</taxon>
    </lineage>
</organism>
<dbReference type="InterPro" id="IPR009003">
    <property type="entry name" value="Peptidase_S1_PA"/>
</dbReference>
<dbReference type="SUPFAM" id="SSF50494">
    <property type="entry name" value="Trypsin-like serine proteases"/>
    <property type="match status" value="1"/>
</dbReference>
<dbReference type="Gene3D" id="2.40.10.10">
    <property type="entry name" value="Trypsin-like serine proteases"/>
    <property type="match status" value="1"/>
</dbReference>
<evidence type="ECO:0000313" key="3">
    <source>
        <dbReference type="Proteomes" id="UP000887540"/>
    </source>
</evidence>
<evidence type="ECO:0000259" key="2">
    <source>
        <dbReference type="PROSITE" id="PS50240"/>
    </source>
</evidence>
<reference evidence="4" key="1">
    <citation type="submission" date="2022-11" db="UniProtKB">
        <authorList>
            <consortium name="WormBaseParasite"/>
        </authorList>
    </citation>
    <scope>IDENTIFICATION</scope>
</reference>
<dbReference type="PRINTS" id="PR00722">
    <property type="entry name" value="CHYMOTRYPSIN"/>
</dbReference>
<dbReference type="Pfam" id="PF00089">
    <property type="entry name" value="Trypsin"/>
    <property type="match status" value="1"/>
</dbReference>
<evidence type="ECO:0000256" key="1">
    <source>
        <dbReference type="SAM" id="SignalP"/>
    </source>
</evidence>